<dbReference type="AlphaFoldDB" id="A0A2H1L1G4"/>
<dbReference type="EMBL" id="FXZM01000001">
    <property type="protein sequence ID" value="SMY10764.1"/>
    <property type="molecule type" value="Genomic_DNA"/>
</dbReference>
<gene>
    <name evidence="2" type="ORF">BJEO58_00339</name>
</gene>
<feature type="region of interest" description="Disordered" evidence="1">
    <location>
        <begin position="25"/>
        <end position="55"/>
    </location>
</feature>
<evidence type="ECO:0000313" key="3">
    <source>
        <dbReference type="Proteomes" id="UP000234462"/>
    </source>
</evidence>
<sequence>MGKLALVGLGTALGTALGSLGVLAGQRSGILPPPTTPGDPWESPSTTTEQAPQEGPLRCLSVAEVAELLGVTHTQVETDSDLPEPDVTVGGTRGWLEPTIECWLGDRLARAGGRAES</sequence>
<proteinExistence type="predicted"/>
<name>A0A2H1L1G4_9MICO</name>
<dbReference type="Proteomes" id="UP000234462">
    <property type="component" value="Unassembled WGS sequence"/>
</dbReference>
<protein>
    <submittedName>
        <fullName evidence="2">Uncharacterized protein</fullName>
    </submittedName>
</protein>
<organism evidence="2 3">
    <name type="scientific">Brevibacterium jeotgali</name>
    <dbReference type="NCBI Taxonomy" id="1262550"/>
    <lineage>
        <taxon>Bacteria</taxon>
        <taxon>Bacillati</taxon>
        <taxon>Actinomycetota</taxon>
        <taxon>Actinomycetes</taxon>
        <taxon>Micrococcales</taxon>
        <taxon>Brevibacteriaceae</taxon>
        <taxon>Brevibacterium</taxon>
    </lineage>
</organism>
<accession>A0A2H1L1G4</accession>
<reference evidence="3" key="1">
    <citation type="submission" date="2017-03" db="EMBL/GenBank/DDBJ databases">
        <authorList>
            <person name="Monnet C."/>
        </authorList>
    </citation>
    <scope>NUCLEOTIDE SEQUENCE [LARGE SCALE GENOMIC DNA]</scope>
    <source>
        <strain evidence="3">SJ5-8</strain>
    </source>
</reference>
<evidence type="ECO:0000313" key="2">
    <source>
        <dbReference type="EMBL" id="SMY10764.1"/>
    </source>
</evidence>
<evidence type="ECO:0000256" key="1">
    <source>
        <dbReference type="SAM" id="MobiDB-lite"/>
    </source>
</evidence>
<keyword evidence="3" id="KW-1185">Reference proteome</keyword>